<dbReference type="OrthoDB" id="4548523at2"/>
<evidence type="ECO:0008006" key="3">
    <source>
        <dbReference type="Google" id="ProtNLM"/>
    </source>
</evidence>
<dbReference type="InterPro" id="IPR007061">
    <property type="entry name" value="MST-like"/>
</dbReference>
<dbReference type="Gene3D" id="1.20.120.450">
    <property type="entry name" value="dinb family like domain"/>
    <property type="match status" value="1"/>
</dbReference>
<sequence length="168" mass="18049">MPNLVGPVPDERSALLAFLDRQRVALRATLDGLTEEQARATPSASSLSLAGLLRHVIRTERRWVVAGLAGRPLPGLWPIEGWGEVEFAPTEADTVPALLDAYEAAAKETAEIVAGVEDLGQACAAPECAHWSARWVLHHLIEETARHAGHADIIRESLDGATGLDQRA</sequence>
<gene>
    <name evidence="1" type="ORF">SAMN05444320_11118</name>
</gene>
<dbReference type="InterPro" id="IPR034660">
    <property type="entry name" value="DinB/YfiT-like"/>
</dbReference>
<dbReference type="SUPFAM" id="SSF109854">
    <property type="entry name" value="DinB/YfiT-like putative metalloenzymes"/>
    <property type="match status" value="1"/>
</dbReference>
<dbReference type="Proteomes" id="UP000184501">
    <property type="component" value="Unassembled WGS sequence"/>
</dbReference>
<proteinExistence type="predicted"/>
<organism evidence="1 2">
    <name type="scientific">Streptoalloteichus hindustanus</name>
    <dbReference type="NCBI Taxonomy" id="2017"/>
    <lineage>
        <taxon>Bacteria</taxon>
        <taxon>Bacillati</taxon>
        <taxon>Actinomycetota</taxon>
        <taxon>Actinomycetes</taxon>
        <taxon>Pseudonocardiales</taxon>
        <taxon>Pseudonocardiaceae</taxon>
        <taxon>Streptoalloteichus</taxon>
    </lineage>
</organism>
<dbReference type="RefSeq" id="WP_073488565.1">
    <property type="nucleotide sequence ID" value="NZ_FQVN01000011.1"/>
</dbReference>
<dbReference type="STRING" id="2017.SAMN05444320_11118"/>
<keyword evidence="2" id="KW-1185">Reference proteome</keyword>
<accession>A0A1M5L7N5</accession>
<evidence type="ECO:0000313" key="1">
    <source>
        <dbReference type="EMBL" id="SHG61112.1"/>
    </source>
</evidence>
<reference evidence="1 2" key="1">
    <citation type="submission" date="2016-11" db="EMBL/GenBank/DDBJ databases">
        <authorList>
            <person name="Jaros S."/>
            <person name="Januszkiewicz K."/>
            <person name="Wedrychowicz H."/>
        </authorList>
    </citation>
    <scope>NUCLEOTIDE SEQUENCE [LARGE SCALE GENOMIC DNA]</scope>
    <source>
        <strain evidence="1 2">DSM 44523</strain>
    </source>
</reference>
<protein>
    <recommendedName>
        <fullName evidence="3">DinB superfamily protein</fullName>
    </recommendedName>
</protein>
<dbReference type="AlphaFoldDB" id="A0A1M5L7N5"/>
<evidence type="ECO:0000313" key="2">
    <source>
        <dbReference type="Proteomes" id="UP000184501"/>
    </source>
</evidence>
<dbReference type="Pfam" id="PF04978">
    <property type="entry name" value="MST"/>
    <property type="match status" value="1"/>
</dbReference>
<name>A0A1M5L7N5_STRHI</name>
<dbReference type="EMBL" id="FQVN01000011">
    <property type="protein sequence ID" value="SHG61112.1"/>
    <property type="molecule type" value="Genomic_DNA"/>
</dbReference>